<sequence>MKHPQETLSQQSTKARQVQNPSKPKKSPETRHPKPEPDIHRNLPPCSIQYKVNQRRNR</sequence>
<protein>
    <submittedName>
        <fullName evidence="2">Uncharacterized protein</fullName>
    </submittedName>
</protein>
<feature type="region of interest" description="Disordered" evidence="1">
    <location>
        <begin position="1"/>
        <end position="58"/>
    </location>
</feature>
<evidence type="ECO:0000313" key="2">
    <source>
        <dbReference type="EMBL" id="KAB8253159.1"/>
    </source>
</evidence>
<name>A0A5N6HHG0_ASPFL</name>
<accession>A0A5N6HHG0</accession>
<gene>
    <name evidence="2" type="ORF">BDV35DRAFT_334464</name>
</gene>
<feature type="compositionally biased region" description="Basic and acidic residues" evidence="1">
    <location>
        <begin position="26"/>
        <end position="41"/>
    </location>
</feature>
<evidence type="ECO:0000256" key="1">
    <source>
        <dbReference type="SAM" id="MobiDB-lite"/>
    </source>
</evidence>
<dbReference type="AlphaFoldDB" id="A0A5N6HHG0"/>
<dbReference type="Proteomes" id="UP000325434">
    <property type="component" value="Unassembled WGS sequence"/>
</dbReference>
<dbReference type="EMBL" id="ML734552">
    <property type="protein sequence ID" value="KAB8253159.1"/>
    <property type="molecule type" value="Genomic_DNA"/>
</dbReference>
<feature type="compositionally biased region" description="Polar residues" evidence="1">
    <location>
        <begin position="1"/>
        <end position="22"/>
    </location>
</feature>
<reference evidence="2" key="1">
    <citation type="submission" date="2019-04" db="EMBL/GenBank/DDBJ databases">
        <title>Friends and foes A comparative genomics study of 23 Aspergillus species from section Flavi.</title>
        <authorList>
            <consortium name="DOE Joint Genome Institute"/>
            <person name="Kjaerbolling I."/>
            <person name="Vesth T."/>
            <person name="Frisvad J.C."/>
            <person name="Nybo J.L."/>
            <person name="Theobald S."/>
            <person name="Kildgaard S."/>
            <person name="Isbrandt T."/>
            <person name="Kuo A."/>
            <person name="Sato A."/>
            <person name="Lyhne E.K."/>
            <person name="Kogle M.E."/>
            <person name="Wiebenga A."/>
            <person name="Kun R.S."/>
            <person name="Lubbers R.J."/>
            <person name="Makela M.R."/>
            <person name="Barry K."/>
            <person name="Chovatia M."/>
            <person name="Clum A."/>
            <person name="Daum C."/>
            <person name="Haridas S."/>
            <person name="He G."/>
            <person name="LaButti K."/>
            <person name="Lipzen A."/>
            <person name="Mondo S."/>
            <person name="Riley R."/>
            <person name="Salamov A."/>
            <person name="Simmons B.A."/>
            <person name="Magnuson J.K."/>
            <person name="Henrissat B."/>
            <person name="Mortensen U.H."/>
            <person name="Larsen T.O."/>
            <person name="Devries R.P."/>
            <person name="Grigoriev I.V."/>
            <person name="Machida M."/>
            <person name="Baker S.E."/>
            <person name="Andersen M.R."/>
        </authorList>
    </citation>
    <scope>NUCLEOTIDE SEQUENCE [LARGE SCALE GENOMIC DNA]</scope>
    <source>
        <strain evidence="2">CBS 121.62</strain>
    </source>
</reference>
<proteinExistence type="predicted"/>
<organism evidence="2">
    <name type="scientific">Aspergillus flavus</name>
    <dbReference type="NCBI Taxonomy" id="5059"/>
    <lineage>
        <taxon>Eukaryota</taxon>
        <taxon>Fungi</taxon>
        <taxon>Dikarya</taxon>
        <taxon>Ascomycota</taxon>
        <taxon>Pezizomycotina</taxon>
        <taxon>Eurotiomycetes</taxon>
        <taxon>Eurotiomycetidae</taxon>
        <taxon>Eurotiales</taxon>
        <taxon>Aspergillaceae</taxon>
        <taxon>Aspergillus</taxon>
        <taxon>Aspergillus subgen. Circumdati</taxon>
    </lineage>
</organism>